<name>A0A7I8V5N9_9ANNE</name>
<dbReference type="Gene3D" id="2.60.200.30">
    <property type="entry name" value="Probable inorganic polyphosphate/atp-NAD kinase, domain 2"/>
    <property type="match status" value="1"/>
</dbReference>
<dbReference type="SUPFAM" id="SSF111331">
    <property type="entry name" value="NAD kinase/diacylglycerol kinase-like"/>
    <property type="match status" value="1"/>
</dbReference>
<accession>A0A7I8V5N9</accession>
<sequence length="411" mass="47040">MTAIGFNRRFFASTSARLNQTDLIPVKQGEFSPKKVVVLRKLTRYEYEQTYWNTKNDDKLKPILKALGSNFDGLVQRHDEYCTALDKILQTFKDYRIDAQVVDRSEYDENLLKGVDAVFSAGGDGTFLLAASKIFNQNIPLIGITTDPLRSEGYLCIPKSLSRQFDKALGFLLSSKFKWMFRNRIRLTMSGRYGSIRQQNLHDQHLQSPENRFLEHVQENELHSWPNENLQQLPPTCLPIRALNEVFIGETLSSRVSFYEMSVNDETPQKQKSSGITICTGTGSSSWYFNINHLSRNSVENLLKIVKEENPKCSINTNDELLIRKIARKFNQSLIFSAWENKMAYTVRDPVLNGIFQVSNPKGFCQKMRVKSRMWDACVVIDGGVSYSFNEGAIVEMSMLKEDALKTVSFL</sequence>
<dbReference type="OrthoDB" id="185618at2759"/>
<dbReference type="InterPro" id="IPR016064">
    <property type="entry name" value="NAD/diacylglycerol_kinase_sf"/>
</dbReference>
<dbReference type="Gene3D" id="3.40.50.10330">
    <property type="entry name" value="Probable inorganic polyphosphate/atp-NAD kinase, domain 1"/>
    <property type="match status" value="1"/>
</dbReference>
<comment type="caution">
    <text evidence="1">The sequence shown here is derived from an EMBL/GenBank/DDBJ whole genome shotgun (WGS) entry which is preliminary data.</text>
</comment>
<keyword evidence="2" id="KW-1185">Reference proteome</keyword>
<proteinExistence type="predicted"/>
<dbReference type="InterPro" id="IPR017437">
    <property type="entry name" value="ATP-NAD_kinase_PpnK-typ_C"/>
</dbReference>
<evidence type="ECO:0000313" key="1">
    <source>
        <dbReference type="EMBL" id="CAD5111602.1"/>
    </source>
</evidence>
<dbReference type="PANTHER" id="PTHR13158">
    <property type="match status" value="1"/>
</dbReference>
<gene>
    <name evidence="1" type="ORF">DGYR_LOCUS870</name>
</gene>
<dbReference type="AlphaFoldDB" id="A0A7I8V5N9"/>
<reference evidence="1 2" key="1">
    <citation type="submission" date="2020-08" db="EMBL/GenBank/DDBJ databases">
        <authorList>
            <person name="Hejnol A."/>
        </authorList>
    </citation>
    <scope>NUCLEOTIDE SEQUENCE [LARGE SCALE GENOMIC DNA]</scope>
</reference>
<organism evidence="1 2">
    <name type="scientific">Dimorphilus gyrociliatus</name>
    <dbReference type="NCBI Taxonomy" id="2664684"/>
    <lineage>
        <taxon>Eukaryota</taxon>
        <taxon>Metazoa</taxon>
        <taxon>Spiralia</taxon>
        <taxon>Lophotrochozoa</taxon>
        <taxon>Annelida</taxon>
        <taxon>Polychaeta</taxon>
        <taxon>Polychaeta incertae sedis</taxon>
        <taxon>Dinophilidae</taxon>
        <taxon>Dimorphilus</taxon>
    </lineage>
</organism>
<dbReference type="GO" id="GO:0019674">
    <property type="term" value="P:NAD+ metabolic process"/>
    <property type="evidence" value="ECO:0007669"/>
    <property type="project" value="InterPro"/>
</dbReference>
<dbReference type="GO" id="GO:0003951">
    <property type="term" value="F:NAD+ kinase activity"/>
    <property type="evidence" value="ECO:0007669"/>
    <property type="project" value="InterPro"/>
</dbReference>
<dbReference type="EMBL" id="CAJFCJ010000002">
    <property type="protein sequence ID" value="CAD5111602.1"/>
    <property type="molecule type" value="Genomic_DNA"/>
</dbReference>
<dbReference type="InterPro" id="IPR017438">
    <property type="entry name" value="ATP-NAD_kinase_N"/>
</dbReference>
<dbReference type="PANTHER" id="PTHR13158:SF5">
    <property type="entry name" value="NAD KINASE 2, MITOCHONDRIAL"/>
    <property type="match status" value="1"/>
</dbReference>
<evidence type="ECO:0000313" key="2">
    <source>
        <dbReference type="Proteomes" id="UP000549394"/>
    </source>
</evidence>
<dbReference type="GO" id="GO:0005739">
    <property type="term" value="C:mitochondrion"/>
    <property type="evidence" value="ECO:0007669"/>
    <property type="project" value="TreeGrafter"/>
</dbReference>
<protein>
    <submittedName>
        <fullName evidence="1">DgyrCDS897</fullName>
    </submittedName>
</protein>
<dbReference type="Proteomes" id="UP000549394">
    <property type="component" value="Unassembled WGS sequence"/>
</dbReference>